<organism evidence="3 4">
    <name type="scientific">Chionoecetes opilio</name>
    <name type="common">Atlantic snow crab</name>
    <name type="synonym">Cancer opilio</name>
    <dbReference type="NCBI Taxonomy" id="41210"/>
    <lineage>
        <taxon>Eukaryota</taxon>
        <taxon>Metazoa</taxon>
        <taxon>Ecdysozoa</taxon>
        <taxon>Arthropoda</taxon>
        <taxon>Crustacea</taxon>
        <taxon>Multicrustacea</taxon>
        <taxon>Malacostraca</taxon>
        <taxon>Eumalacostraca</taxon>
        <taxon>Eucarida</taxon>
        <taxon>Decapoda</taxon>
        <taxon>Pleocyemata</taxon>
        <taxon>Brachyura</taxon>
        <taxon>Eubrachyura</taxon>
        <taxon>Majoidea</taxon>
        <taxon>Majidae</taxon>
        <taxon>Chionoecetes</taxon>
    </lineage>
</organism>
<dbReference type="SUPFAM" id="SSF52799">
    <property type="entry name" value="(Phosphotyrosine protein) phosphatases II"/>
    <property type="match status" value="1"/>
</dbReference>
<dbReference type="InterPro" id="IPR029021">
    <property type="entry name" value="Prot-tyrosine_phosphatase-like"/>
</dbReference>
<keyword evidence="3" id="KW-0418">Kinase</keyword>
<name>A0A8J5CXN1_CHIOP</name>
<protein>
    <submittedName>
        <fullName evidence="3">Cyclin-G-associated kinase</fullName>
    </submittedName>
</protein>
<evidence type="ECO:0000259" key="2">
    <source>
        <dbReference type="PROSITE" id="PS51181"/>
    </source>
</evidence>
<accession>A0A8J5CXN1</accession>
<dbReference type="InterPro" id="IPR051281">
    <property type="entry name" value="Dual-spec_lipid-protein_phosph"/>
</dbReference>
<keyword evidence="1" id="KW-0378">Hydrolase</keyword>
<dbReference type="PROSITE" id="PS51181">
    <property type="entry name" value="PPASE_TENSIN"/>
    <property type="match status" value="1"/>
</dbReference>
<evidence type="ECO:0000313" key="4">
    <source>
        <dbReference type="Proteomes" id="UP000770661"/>
    </source>
</evidence>
<gene>
    <name evidence="3" type="primary">GAK</name>
    <name evidence="3" type="ORF">GWK47_040415</name>
</gene>
<reference evidence="3" key="1">
    <citation type="submission" date="2020-07" db="EMBL/GenBank/DDBJ databases">
        <title>The High-quality genome of the commercially important snow crab, Chionoecetes opilio.</title>
        <authorList>
            <person name="Jeong J.-H."/>
            <person name="Ryu S."/>
        </authorList>
    </citation>
    <scope>NUCLEOTIDE SEQUENCE</scope>
    <source>
        <strain evidence="3">MADBK_172401_WGS</strain>
        <tissue evidence="3">Digestive gland</tissue>
    </source>
</reference>
<dbReference type="Gene3D" id="3.90.190.10">
    <property type="entry name" value="Protein tyrosine phosphatase superfamily"/>
    <property type="match status" value="1"/>
</dbReference>
<dbReference type="GO" id="GO:0016301">
    <property type="term" value="F:kinase activity"/>
    <property type="evidence" value="ECO:0007669"/>
    <property type="project" value="UniProtKB-KW"/>
</dbReference>
<dbReference type="AlphaFoldDB" id="A0A8J5CXN1"/>
<comment type="caution">
    <text evidence="3">The sequence shown here is derived from an EMBL/GenBank/DDBJ whole genome shotgun (WGS) entry which is preliminary data.</text>
</comment>
<keyword evidence="4" id="KW-1185">Reference proteome</keyword>
<dbReference type="GO" id="GO:0005829">
    <property type="term" value="C:cytosol"/>
    <property type="evidence" value="ECO:0007669"/>
    <property type="project" value="TreeGrafter"/>
</dbReference>
<dbReference type="PANTHER" id="PTHR12305">
    <property type="entry name" value="PHOSPHATASE WITH HOMOLOGY TO TENSIN"/>
    <property type="match status" value="1"/>
</dbReference>
<feature type="domain" description="Phosphatase tensin-type" evidence="2">
    <location>
        <begin position="1"/>
        <end position="158"/>
    </location>
</feature>
<keyword evidence="3" id="KW-0808">Transferase</keyword>
<evidence type="ECO:0000256" key="1">
    <source>
        <dbReference type="ARBA" id="ARBA00022801"/>
    </source>
</evidence>
<dbReference type="EMBL" id="JACEEZ010006784">
    <property type="protein sequence ID" value="KAG0724531.1"/>
    <property type="molecule type" value="Genomic_DNA"/>
</dbReference>
<proteinExistence type="predicted"/>
<dbReference type="GO" id="GO:0016314">
    <property type="term" value="F:phosphatidylinositol-3,4,5-trisphosphate 3-phosphatase activity"/>
    <property type="evidence" value="ECO:0007669"/>
    <property type="project" value="TreeGrafter"/>
</dbReference>
<sequence length="158" mass="17449">MCRSIARTDLDLSHITSRVVAMSYPAEGLESAYRNHVEDVKAVLEGRYPAHHIIYNVSGRQYTAAKFSSRVVEGQWSGRKAPTFGALYNLACTIYDYLAKDAKNVVVVHCIDGKASTSMLVCSFLLLCHAFNSPNRRSTCCISAAPASHQVQVKRSYS</sequence>
<dbReference type="OrthoDB" id="1717591at2759"/>
<dbReference type="Proteomes" id="UP000770661">
    <property type="component" value="Unassembled WGS sequence"/>
</dbReference>
<dbReference type="InterPro" id="IPR029023">
    <property type="entry name" value="Tensin_phosphatase"/>
</dbReference>
<evidence type="ECO:0000313" key="3">
    <source>
        <dbReference type="EMBL" id="KAG0724531.1"/>
    </source>
</evidence>